<sequence>MTKRSRYLHEHNHSSISMSLKDSADVLGPNKRVQRIGSPSTPAVSITSMHSPFFVPQIKFPADCDLEHYYQDFPHSSTAPLPSLSHTSTPSSSSQSLPPSDSPAEHIPRPPNAFMLFRSDFLKRHVIPRSVEKRQQTLSRVAGEIWNLMPAEEKKSWHDKAAEALMLHKEKYPNYKFSPVRRGSGRKSKAKASEKDLKNKDHIREIREIYLDMRGPAVTPLRRRSGKQQYSTLEDKKPGIRSESSNDRFGPIERSPSEPREPAKPSSFPRPTNLHLLADDFYPKVDVKDRCEASYGQRLVITTQDMSTIESRFSQNLASSNVSISPNLFERETQNYIFPVAFADASNRTQHRISGSGVPAVSPRIERSSFRNRIWRNFVVQA</sequence>
<dbReference type="CDD" id="cd01389">
    <property type="entry name" value="HMG-box_ROX1-like"/>
    <property type="match status" value="1"/>
</dbReference>
<gene>
    <name evidence="6" type="ORF">DFJ43DRAFT_619243</name>
</gene>
<dbReference type="GO" id="GO:0005634">
    <property type="term" value="C:nucleus"/>
    <property type="evidence" value="ECO:0007669"/>
    <property type="project" value="UniProtKB-UniRule"/>
</dbReference>
<dbReference type="SMART" id="SM00398">
    <property type="entry name" value="HMG"/>
    <property type="match status" value="1"/>
</dbReference>
<proteinExistence type="predicted"/>
<feature type="compositionally biased region" description="Basic and acidic residues" evidence="4">
    <location>
        <begin position="233"/>
        <end position="246"/>
    </location>
</feature>
<organism evidence="6 7">
    <name type="scientific">Lentinula guzmanii</name>
    <dbReference type="NCBI Taxonomy" id="2804957"/>
    <lineage>
        <taxon>Eukaryota</taxon>
        <taxon>Fungi</taxon>
        <taxon>Dikarya</taxon>
        <taxon>Basidiomycota</taxon>
        <taxon>Agaricomycotina</taxon>
        <taxon>Agaricomycetes</taxon>
        <taxon>Agaricomycetidae</taxon>
        <taxon>Agaricales</taxon>
        <taxon>Marasmiineae</taxon>
        <taxon>Omphalotaceae</taxon>
        <taxon>Lentinula</taxon>
    </lineage>
</organism>
<evidence type="ECO:0000313" key="6">
    <source>
        <dbReference type="EMBL" id="KAJ3736440.1"/>
    </source>
</evidence>
<dbReference type="EMBL" id="JANVFO010000005">
    <property type="protein sequence ID" value="KAJ3736440.1"/>
    <property type="molecule type" value="Genomic_DNA"/>
</dbReference>
<protein>
    <recommendedName>
        <fullName evidence="5">HMG box domain-containing protein</fullName>
    </recommendedName>
</protein>
<evidence type="ECO:0000259" key="5">
    <source>
        <dbReference type="PROSITE" id="PS50118"/>
    </source>
</evidence>
<evidence type="ECO:0000256" key="3">
    <source>
        <dbReference type="PROSITE-ProRule" id="PRU00267"/>
    </source>
</evidence>
<keyword evidence="2 3" id="KW-0539">Nucleus</keyword>
<reference evidence="6" key="2">
    <citation type="journal article" date="2023" name="Proc. Natl. Acad. Sci. U.S.A.">
        <title>A global phylogenomic analysis of the shiitake genus Lentinula.</title>
        <authorList>
            <person name="Sierra-Patev S."/>
            <person name="Min B."/>
            <person name="Naranjo-Ortiz M."/>
            <person name="Looney B."/>
            <person name="Konkel Z."/>
            <person name="Slot J.C."/>
            <person name="Sakamoto Y."/>
            <person name="Steenwyk J.L."/>
            <person name="Rokas A."/>
            <person name="Carro J."/>
            <person name="Camarero S."/>
            <person name="Ferreira P."/>
            <person name="Molpeceres G."/>
            <person name="Ruiz-Duenas F.J."/>
            <person name="Serrano A."/>
            <person name="Henrissat B."/>
            <person name="Drula E."/>
            <person name="Hughes K.W."/>
            <person name="Mata J.L."/>
            <person name="Ishikawa N.K."/>
            <person name="Vargas-Isla R."/>
            <person name="Ushijima S."/>
            <person name="Smith C.A."/>
            <person name="Donoghue J."/>
            <person name="Ahrendt S."/>
            <person name="Andreopoulos W."/>
            <person name="He G."/>
            <person name="LaButti K."/>
            <person name="Lipzen A."/>
            <person name="Ng V."/>
            <person name="Riley R."/>
            <person name="Sandor L."/>
            <person name="Barry K."/>
            <person name="Martinez A.T."/>
            <person name="Xiao Y."/>
            <person name="Gibbons J.G."/>
            <person name="Terashima K."/>
            <person name="Grigoriev I.V."/>
            <person name="Hibbett D."/>
        </authorList>
    </citation>
    <scope>NUCLEOTIDE SEQUENCE</scope>
    <source>
        <strain evidence="6">ET3784</strain>
    </source>
</reference>
<feature type="compositionally biased region" description="Low complexity" evidence="4">
    <location>
        <begin position="80"/>
        <end position="99"/>
    </location>
</feature>
<dbReference type="InterPro" id="IPR009071">
    <property type="entry name" value="HMG_box_dom"/>
</dbReference>
<dbReference type="Pfam" id="PF00505">
    <property type="entry name" value="HMG_box"/>
    <property type="match status" value="1"/>
</dbReference>
<dbReference type="InterPro" id="IPR036910">
    <property type="entry name" value="HMG_box_dom_sf"/>
</dbReference>
<evidence type="ECO:0000313" key="7">
    <source>
        <dbReference type="Proteomes" id="UP001176059"/>
    </source>
</evidence>
<comment type="caution">
    <text evidence="6">The sequence shown here is derived from an EMBL/GenBank/DDBJ whole genome shotgun (WGS) entry which is preliminary data.</text>
</comment>
<dbReference type="GO" id="GO:0000981">
    <property type="term" value="F:DNA-binding transcription factor activity, RNA polymerase II-specific"/>
    <property type="evidence" value="ECO:0007669"/>
    <property type="project" value="TreeGrafter"/>
</dbReference>
<feature type="region of interest" description="Disordered" evidence="4">
    <location>
        <begin position="1"/>
        <end position="22"/>
    </location>
</feature>
<dbReference type="PANTHER" id="PTHR45789">
    <property type="entry name" value="FI18025P1"/>
    <property type="match status" value="1"/>
</dbReference>
<dbReference type="GO" id="GO:0000978">
    <property type="term" value="F:RNA polymerase II cis-regulatory region sequence-specific DNA binding"/>
    <property type="evidence" value="ECO:0007669"/>
    <property type="project" value="TreeGrafter"/>
</dbReference>
<dbReference type="SUPFAM" id="SSF47095">
    <property type="entry name" value="HMG-box"/>
    <property type="match status" value="1"/>
</dbReference>
<feature type="region of interest" description="Disordered" evidence="4">
    <location>
        <begin position="176"/>
        <end position="199"/>
    </location>
</feature>
<evidence type="ECO:0000256" key="1">
    <source>
        <dbReference type="ARBA" id="ARBA00023125"/>
    </source>
</evidence>
<feature type="region of interest" description="Disordered" evidence="4">
    <location>
        <begin position="80"/>
        <end position="109"/>
    </location>
</feature>
<evidence type="ECO:0000256" key="4">
    <source>
        <dbReference type="SAM" id="MobiDB-lite"/>
    </source>
</evidence>
<feature type="DNA-binding region" description="HMG box" evidence="3">
    <location>
        <begin position="107"/>
        <end position="176"/>
    </location>
</feature>
<reference evidence="6" key="1">
    <citation type="submission" date="2022-08" db="EMBL/GenBank/DDBJ databases">
        <authorList>
            <consortium name="DOE Joint Genome Institute"/>
            <person name="Min B."/>
            <person name="Sierra-Patev S."/>
            <person name="Naranjo-Ortiz M."/>
            <person name="Looney B."/>
            <person name="Konkel Z."/>
            <person name="Slot J.C."/>
            <person name="Sakamoto Y."/>
            <person name="Steenwyk J.L."/>
            <person name="Rokas A."/>
            <person name="Carro J."/>
            <person name="Camarero S."/>
            <person name="Ferreira P."/>
            <person name="Molpeceres G."/>
            <person name="Ruiz-duenas F.J."/>
            <person name="Serrano A."/>
            <person name="Henrissat B."/>
            <person name="Drula E."/>
            <person name="Hughes K.W."/>
            <person name="Mata J.L."/>
            <person name="Ishikawa N.K."/>
            <person name="Vargas-Isla R."/>
            <person name="Ushijima S."/>
            <person name="Smith C.A."/>
            <person name="Ahrendt S."/>
            <person name="Andreopoulos W."/>
            <person name="He G."/>
            <person name="LaButti K."/>
            <person name="Lipzen A."/>
            <person name="Ng V."/>
            <person name="Riley R."/>
            <person name="Sandor L."/>
            <person name="Barry K."/>
            <person name="Martinez A.T."/>
            <person name="Xiao Y."/>
            <person name="Gibbons J.G."/>
            <person name="Terashima K."/>
            <person name="Hibbett D.S."/>
            <person name="Grigoriev I.V."/>
        </authorList>
    </citation>
    <scope>NUCLEOTIDE SEQUENCE</scope>
    <source>
        <strain evidence="6">ET3784</strain>
    </source>
</reference>
<name>A0AA38N3V9_9AGAR</name>
<keyword evidence="1 3" id="KW-0238">DNA-binding</keyword>
<evidence type="ECO:0000256" key="2">
    <source>
        <dbReference type="ARBA" id="ARBA00023242"/>
    </source>
</evidence>
<dbReference type="AlphaFoldDB" id="A0AA38N3V9"/>
<accession>A0AA38N3V9</accession>
<dbReference type="Proteomes" id="UP001176059">
    <property type="component" value="Unassembled WGS sequence"/>
</dbReference>
<keyword evidence="7" id="KW-1185">Reference proteome</keyword>
<dbReference type="InterPro" id="IPR051356">
    <property type="entry name" value="SOX/SOX-like_TF"/>
</dbReference>
<dbReference type="Gene3D" id="1.10.30.10">
    <property type="entry name" value="High mobility group box domain"/>
    <property type="match status" value="1"/>
</dbReference>
<dbReference type="PROSITE" id="PS50118">
    <property type="entry name" value="HMG_BOX_2"/>
    <property type="match status" value="1"/>
</dbReference>
<dbReference type="PANTHER" id="PTHR45789:SF2">
    <property type="entry name" value="FI18025P1"/>
    <property type="match status" value="1"/>
</dbReference>
<feature type="domain" description="HMG box" evidence="5">
    <location>
        <begin position="107"/>
        <end position="176"/>
    </location>
</feature>
<feature type="region of interest" description="Disordered" evidence="4">
    <location>
        <begin position="220"/>
        <end position="272"/>
    </location>
</feature>